<dbReference type="InterPro" id="IPR045865">
    <property type="entry name" value="ACT-like_dom_sf"/>
</dbReference>
<dbReference type="EMBL" id="FNVA01000005">
    <property type="protein sequence ID" value="SEG46052.1"/>
    <property type="molecule type" value="Genomic_DNA"/>
</dbReference>
<dbReference type="InterPro" id="IPR043519">
    <property type="entry name" value="NT_sf"/>
</dbReference>
<dbReference type="SUPFAM" id="SSF55021">
    <property type="entry name" value="ACT-like"/>
    <property type="match status" value="1"/>
</dbReference>
<evidence type="ECO:0000256" key="2">
    <source>
        <dbReference type="SAM" id="MobiDB-lite"/>
    </source>
</evidence>
<dbReference type="InterPro" id="IPR033655">
    <property type="entry name" value="TGS_RelA/SpoT"/>
</dbReference>
<evidence type="ECO:0000313" key="7">
    <source>
        <dbReference type="Proteomes" id="UP000236728"/>
    </source>
</evidence>
<comment type="function">
    <text evidence="1">In eubacteria ppGpp (guanosine 3'-diphosphate 5'-diphosphate) is a mediator of the stringent response that coordinates a variety of cellular activities in response to changes in nutritional abundance.</text>
</comment>
<dbReference type="CDD" id="cd04876">
    <property type="entry name" value="ACT_RelA-SpoT"/>
    <property type="match status" value="1"/>
</dbReference>
<dbReference type="InterPro" id="IPR004811">
    <property type="entry name" value="RelA/Spo_fam"/>
</dbReference>
<comment type="similarity">
    <text evidence="1">Belongs to the relA/spoT family.</text>
</comment>
<feature type="compositionally biased region" description="Low complexity" evidence="2">
    <location>
        <begin position="74"/>
        <end position="94"/>
    </location>
</feature>
<name>A0A1H6ACE7_9BACT</name>
<dbReference type="Pfam" id="PF02824">
    <property type="entry name" value="TGS"/>
    <property type="match status" value="1"/>
</dbReference>
<dbReference type="SMART" id="SM00954">
    <property type="entry name" value="RelA_SpoT"/>
    <property type="match status" value="1"/>
</dbReference>
<dbReference type="InterPro" id="IPR002912">
    <property type="entry name" value="ACT_dom"/>
</dbReference>
<dbReference type="PANTHER" id="PTHR21262:SF36">
    <property type="entry name" value="BIFUNCTIONAL (P)PPGPP SYNTHASE_HYDROLASE SPOT"/>
    <property type="match status" value="1"/>
</dbReference>
<organism evidence="6 7">
    <name type="scientific">Bryocella elongata</name>
    <dbReference type="NCBI Taxonomy" id="863522"/>
    <lineage>
        <taxon>Bacteria</taxon>
        <taxon>Pseudomonadati</taxon>
        <taxon>Acidobacteriota</taxon>
        <taxon>Terriglobia</taxon>
        <taxon>Terriglobales</taxon>
        <taxon>Acidobacteriaceae</taxon>
        <taxon>Bryocella</taxon>
    </lineage>
</organism>
<dbReference type="Pfam" id="PF04607">
    <property type="entry name" value="RelA_SpoT"/>
    <property type="match status" value="1"/>
</dbReference>
<sequence>MALARPEVTSSGADLSLEPTLSETGMELEAALPDPPHPAAPKSSGQKPAKSVNGAAPLAAHPAPPLDGPSGEFAPSAGTAAAPDATSTPNPTANDPVIDRNFAELLTVVRTNRPNDDLDLIRSAWAFCIEKHATQKRASGEPYIIHPLEVAHVLAEWKMDATAIAAGLLHDAVEDTDVTEADIAKKFGKQVALIVDGVTKLDKIKFANREDHQAENIRKMLLAMVTDVRVVLIKLADRLHNMRTLSFLKPEKQARIARETLEIYAPLAHRLGMGKLRGELEDLAFRYVDPITYSQLSDEVNAIRGEGEAFLDRTVARLEEKLREANVQSRVQSRIKRLYSIQQKLNAHHVPVGQVFDLFAIRVITQSEQDCYAVLGLLHATWRPVPGRFKDFIAMPRPNLYQSLHTTLIAEGGHQFEVQIRTEDMHRVAEEGIAAHWKYKASDVVSAKDEARLAWVRQIMEWQREMTDPNEFMSTLKMDMYPEEVYTFTPKGKVIVLPKDASPIDFAYAIHTDVGHATTGATVNGRIVPLRSKLRNGDIVSITTQTGHSPSRDWLSIAKSSRARNKIKHWLNEHERERATELGRKLLEREGRKFKISLDRFKEADFERVANEYGLGGEADLLSGIGFGKISPRQVLNKLEPGSTMPVEETPGEATPATDPLSHLSPSAKRVYFGKGSESLTVEGQDDLLVYRARCCNPIKGETIIGYVTRGKGVAVHARSCPNVQNLLYEADRRIDVEWSEPPAAGQPGAPKATTYPVKLIVTVDDRSGLLKEFAAIISEDGTNIRSVLTRPASDGLVYVDFVIETTDMRHLDRLIQNLRKVPGVREVQRVQKI</sequence>
<dbReference type="PANTHER" id="PTHR21262">
    <property type="entry name" value="GUANOSINE-3',5'-BIS DIPHOSPHATE 3'-PYROPHOSPHOHYDROLASE"/>
    <property type="match status" value="1"/>
</dbReference>
<keyword evidence="6" id="KW-0418">Kinase</keyword>
<dbReference type="InterPro" id="IPR003607">
    <property type="entry name" value="HD/PDEase_dom"/>
</dbReference>
<dbReference type="Proteomes" id="UP000236728">
    <property type="component" value="Unassembled WGS sequence"/>
</dbReference>
<dbReference type="InterPro" id="IPR007685">
    <property type="entry name" value="RelA_SpoT"/>
</dbReference>
<dbReference type="Gene3D" id="3.10.20.30">
    <property type="match status" value="1"/>
</dbReference>
<dbReference type="Gene3D" id="1.10.3210.10">
    <property type="entry name" value="Hypothetical protein af1432"/>
    <property type="match status" value="1"/>
</dbReference>
<dbReference type="InterPro" id="IPR045600">
    <property type="entry name" value="RelA/SpoT_AH_RIS"/>
</dbReference>
<keyword evidence="6" id="KW-0808">Transferase</keyword>
<dbReference type="AlphaFoldDB" id="A0A1H6ACE7"/>
<dbReference type="GO" id="GO:0005886">
    <property type="term" value="C:plasma membrane"/>
    <property type="evidence" value="ECO:0007669"/>
    <property type="project" value="TreeGrafter"/>
</dbReference>
<feature type="compositionally biased region" description="Polar residues" evidence="2">
    <location>
        <begin position="8"/>
        <end position="23"/>
    </location>
</feature>
<protein>
    <submittedName>
        <fullName evidence="6">GTP pyrophosphokinase</fullName>
    </submittedName>
</protein>
<evidence type="ECO:0000259" key="5">
    <source>
        <dbReference type="PROSITE" id="PS51880"/>
    </source>
</evidence>
<dbReference type="InterPro" id="IPR012676">
    <property type="entry name" value="TGS-like"/>
</dbReference>
<feature type="domain" description="HD" evidence="4">
    <location>
        <begin position="143"/>
        <end position="242"/>
    </location>
</feature>
<dbReference type="Gene3D" id="3.30.70.260">
    <property type="match status" value="1"/>
</dbReference>
<dbReference type="CDD" id="cd00077">
    <property type="entry name" value="HDc"/>
    <property type="match status" value="1"/>
</dbReference>
<dbReference type="PROSITE" id="PS51880">
    <property type="entry name" value="TGS"/>
    <property type="match status" value="1"/>
</dbReference>
<accession>A0A1H6ACE7</accession>
<dbReference type="FunFam" id="3.10.20.30:FF:000002">
    <property type="entry name" value="GTP pyrophosphokinase (RelA/SpoT)"/>
    <property type="match status" value="1"/>
</dbReference>
<keyword evidence="7" id="KW-1185">Reference proteome</keyword>
<dbReference type="GO" id="GO:0015949">
    <property type="term" value="P:nucleobase-containing small molecule interconversion"/>
    <property type="evidence" value="ECO:0007669"/>
    <property type="project" value="UniProtKB-ARBA"/>
</dbReference>
<dbReference type="CDD" id="cd05399">
    <property type="entry name" value="NT_Rel-Spo_like"/>
    <property type="match status" value="1"/>
</dbReference>
<feature type="domain" description="ACT" evidence="3">
    <location>
        <begin position="759"/>
        <end position="833"/>
    </location>
</feature>
<evidence type="ECO:0000259" key="4">
    <source>
        <dbReference type="PROSITE" id="PS51831"/>
    </source>
</evidence>
<dbReference type="SMART" id="SM00471">
    <property type="entry name" value="HDc"/>
    <property type="match status" value="1"/>
</dbReference>
<dbReference type="SUPFAM" id="SSF81301">
    <property type="entry name" value="Nucleotidyltransferase"/>
    <property type="match status" value="1"/>
</dbReference>
<dbReference type="GO" id="GO:0015969">
    <property type="term" value="P:guanosine tetraphosphate metabolic process"/>
    <property type="evidence" value="ECO:0007669"/>
    <property type="project" value="InterPro"/>
</dbReference>
<feature type="domain" description="TGS" evidence="5">
    <location>
        <begin position="483"/>
        <end position="544"/>
    </location>
</feature>
<dbReference type="GO" id="GO:0008893">
    <property type="term" value="F:guanosine-3',5'-bis(diphosphate) 3'-diphosphatase activity"/>
    <property type="evidence" value="ECO:0007669"/>
    <property type="project" value="TreeGrafter"/>
</dbReference>
<evidence type="ECO:0000259" key="3">
    <source>
        <dbReference type="PROSITE" id="PS51671"/>
    </source>
</evidence>
<dbReference type="Gene3D" id="3.30.460.10">
    <property type="entry name" value="Beta Polymerase, domain 2"/>
    <property type="match status" value="1"/>
</dbReference>
<feature type="region of interest" description="Disordered" evidence="2">
    <location>
        <begin position="641"/>
        <end position="662"/>
    </location>
</feature>
<dbReference type="GO" id="GO:0016301">
    <property type="term" value="F:kinase activity"/>
    <property type="evidence" value="ECO:0007669"/>
    <property type="project" value="UniProtKB-KW"/>
</dbReference>
<reference evidence="6 7" key="1">
    <citation type="submission" date="2016-10" db="EMBL/GenBank/DDBJ databases">
        <authorList>
            <person name="de Groot N.N."/>
        </authorList>
    </citation>
    <scope>NUCLEOTIDE SEQUENCE [LARGE SCALE GENOMIC DNA]</scope>
    <source>
        <strain evidence="6 7">DSM 22489</strain>
    </source>
</reference>
<dbReference type="Pfam" id="PF13291">
    <property type="entry name" value="ACT_4"/>
    <property type="match status" value="1"/>
</dbReference>
<dbReference type="NCBIfam" id="TIGR00691">
    <property type="entry name" value="spoT_relA"/>
    <property type="match status" value="1"/>
</dbReference>
<dbReference type="GO" id="GO:0008728">
    <property type="term" value="F:GTP diphosphokinase activity"/>
    <property type="evidence" value="ECO:0007669"/>
    <property type="project" value="TreeGrafter"/>
</dbReference>
<dbReference type="RefSeq" id="WP_103933912.1">
    <property type="nucleotide sequence ID" value="NZ_FNVA01000005.1"/>
</dbReference>
<dbReference type="Pfam" id="PF13328">
    <property type="entry name" value="HD_4"/>
    <property type="match status" value="1"/>
</dbReference>
<dbReference type="CDD" id="cd01668">
    <property type="entry name" value="TGS_RSH"/>
    <property type="match status" value="1"/>
</dbReference>
<evidence type="ECO:0000313" key="6">
    <source>
        <dbReference type="EMBL" id="SEG46052.1"/>
    </source>
</evidence>
<evidence type="ECO:0000256" key="1">
    <source>
        <dbReference type="RuleBase" id="RU003847"/>
    </source>
</evidence>
<dbReference type="Pfam" id="PF19296">
    <property type="entry name" value="RelA_AH_RIS"/>
    <property type="match status" value="1"/>
</dbReference>
<dbReference type="PROSITE" id="PS51831">
    <property type="entry name" value="HD"/>
    <property type="match status" value="1"/>
</dbReference>
<dbReference type="InterPro" id="IPR012675">
    <property type="entry name" value="Beta-grasp_dom_sf"/>
</dbReference>
<dbReference type="FunFam" id="3.30.460.10:FF:000001">
    <property type="entry name" value="GTP pyrophosphokinase RelA"/>
    <property type="match status" value="1"/>
</dbReference>
<dbReference type="SUPFAM" id="SSF81271">
    <property type="entry name" value="TGS-like"/>
    <property type="match status" value="1"/>
</dbReference>
<dbReference type="FunFam" id="1.10.3210.10:FF:000001">
    <property type="entry name" value="GTP pyrophosphokinase RelA"/>
    <property type="match status" value="1"/>
</dbReference>
<dbReference type="OrthoDB" id="9805041at2"/>
<dbReference type="InterPro" id="IPR006674">
    <property type="entry name" value="HD_domain"/>
</dbReference>
<dbReference type="GO" id="GO:0042594">
    <property type="term" value="P:response to starvation"/>
    <property type="evidence" value="ECO:0007669"/>
    <property type="project" value="TreeGrafter"/>
</dbReference>
<dbReference type="PROSITE" id="PS51671">
    <property type="entry name" value="ACT"/>
    <property type="match status" value="1"/>
</dbReference>
<proteinExistence type="inferred from homology"/>
<gene>
    <name evidence="6" type="ORF">SAMN05421819_3053</name>
</gene>
<dbReference type="SUPFAM" id="SSF109604">
    <property type="entry name" value="HD-domain/PDEase-like"/>
    <property type="match status" value="1"/>
</dbReference>
<dbReference type="InterPro" id="IPR004095">
    <property type="entry name" value="TGS"/>
</dbReference>
<feature type="region of interest" description="Disordered" evidence="2">
    <location>
        <begin position="1"/>
        <end position="96"/>
    </location>
</feature>